<keyword evidence="4" id="KW-1185">Reference proteome</keyword>
<evidence type="ECO:0000259" key="2">
    <source>
        <dbReference type="PROSITE" id="PS51186"/>
    </source>
</evidence>
<feature type="domain" description="N-acetyltransferase" evidence="2">
    <location>
        <begin position="2"/>
        <end position="162"/>
    </location>
</feature>
<dbReference type="PANTHER" id="PTHR13947">
    <property type="entry name" value="GNAT FAMILY N-ACETYLTRANSFERASE"/>
    <property type="match status" value="1"/>
</dbReference>
<sequence length="165" mass="19283">MNALSQFEDKYLEEIIELILYVQNYEFQLDISIDEQSDILDIQTNYIHDGGNFWVALNEKRRVIGTIGLQKKTDEIFILKKFFVYIEYRGGEFAVGQKLFEVLLEYAKQQGATTIFLDSPSIATRSHHFYEKNGFKVITKEELPIPYGYPDRNSYLYRLDLLGSA</sequence>
<name>A0A1C1A026_9BACL</name>
<dbReference type="InterPro" id="IPR050769">
    <property type="entry name" value="NAT_camello-type"/>
</dbReference>
<dbReference type="AlphaFoldDB" id="A0A1C1A026"/>
<dbReference type="Pfam" id="PF13508">
    <property type="entry name" value="Acetyltransf_7"/>
    <property type="match status" value="1"/>
</dbReference>
<dbReference type="OrthoDB" id="9799681at2"/>
<dbReference type="RefSeq" id="WP_065853702.1">
    <property type="nucleotide sequence ID" value="NZ_LYPC01000022.1"/>
</dbReference>
<organism evidence="3 4">
    <name type="scientific">Paenibacillus pectinilyticus</name>
    <dbReference type="NCBI Taxonomy" id="512399"/>
    <lineage>
        <taxon>Bacteria</taxon>
        <taxon>Bacillati</taxon>
        <taxon>Bacillota</taxon>
        <taxon>Bacilli</taxon>
        <taxon>Bacillales</taxon>
        <taxon>Paenibacillaceae</taxon>
        <taxon>Paenibacillus</taxon>
    </lineage>
</organism>
<dbReference type="GO" id="GO:0008080">
    <property type="term" value="F:N-acetyltransferase activity"/>
    <property type="evidence" value="ECO:0007669"/>
    <property type="project" value="InterPro"/>
</dbReference>
<gene>
    <name evidence="3" type="ORF">A8709_18805</name>
</gene>
<evidence type="ECO:0000313" key="3">
    <source>
        <dbReference type="EMBL" id="OCT13641.1"/>
    </source>
</evidence>
<dbReference type="Proteomes" id="UP000093309">
    <property type="component" value="Unassembled WGS sequence"/>
</dbReference>
<evidence type="ECO:0000256" key="1">
    <source>
        <dbReference type="ARBA" id="ARBA00022679"/>
    </source>
</evidence>
<dbReference type="STRING" id="512399.A8709_18805"/>
<dbReference type="PROSITE" id="PS51186">
    <property type="entry name" value="GNAT"/>
    <property type="match status" value="1"/>
</dbReference>
<dbReference type="SUPFAM" id="SSF55729">
    <property type="entry name" value="Acyl-CoA N-acyltransferases (Nat)"/>
    <property type="match status" value="1"/>
</dbReference>
<dbReference type="Gene3D" id="3.40.630.30">
    <property type="match status" value="1"/>
</dbReference>
<dbReference type="InterPro" id="IPR016181">
    <property type="entry name" value="Acyl_CoA_acyltransferase"/>
</dbReference>
<dbReference type="PANTHER" id="PTHR13947:SF37">
    <property type="entry name" value="LD18367P"/>
    <property type="match status" value="1"/>
</dbReference>
<comment type="caution">
    <text evidence="3">The sequence shown here is derived from an EMBL/GenBank/DDBJ whole genome shotgun (WGS) entry which is preliminary data.</text>
</comment>
<protein>
    <submittedName>
        <fullName evidence="3">GCN5 family acetyltransferase</fullName>
    </submittedName>
</protein>
<accession>A0A1C1A026</accession>
<reference evidence="4" key="1">
    <citation type="submission" date="2016-05" db="EMBL/GenBank/DDBJ databases">
        <title>Paenibacillus oryzae. sp. nov., isolated from the rice root.</title>
        <authorList>
            <person name="Zhang J."/>
            <person name="Zhang X."/>
        </authorList>
    </citation>
    <scope>NUCLEOTIDE SEQUENCE [LARGE SCALE GENOMIC DNA]</scope>
    <source>
        <strain evidence="4">KCTC13222</strain>
    </source>
</reference>
<dbReference type="InterPro" id="IPR000182">
    <property type="entry name" value="GNAT_dom"/>
</dbReference>
<dbReference type="CDD" id="cd04301">
    <property type="entry name" value="NAT_SF"/>
    <property type="match status" value="1"/>
</dbReference>
<dbReference type="EMBL" id="LYPC01000022">
    <property type="protein sequence ID" value="OCT13641.1"/>
    <property type="molecule type" value="Genomic_DNA"/>
</dbReference>
<keyword evidence="1 3" id="KW-0808">Transferase</keyword>
<evidence type="ECO:0000313" key="4">
    <source>
        <dbReference type="Proteomes" id="UP000093309"/>
    </source>
</evidence>
<proteinExistence type="predicted"/>